<evidence type="ECO:0000313" key="5">
    <source>
        <dbReference type="Proteomes" id="UP000239757"/>
    </source>
</evidence>
<dbReference type="SUPFAM" id="SSF81383">
    <property type="entry name" value="F-box domain"/>
    <property type="match status" value="1"/>
</dbReference>
<accession>A0A2P5VVQ0</accession>
<dbReference type="Pfam" id="PF12937">
    <property type="entry name" value="F-box-like"/>
    <property type="match status" value="1"/>
</dbReference>
<dbReference type="AlphaFoldDB" id="A0A2P5VVQ0"/>
<evidence type="ECO:0000256" key="1">
    <source>
        <dbReference type="RuleBase" id="RU000487"/>
    </source>
</evidence>
<dbReference type="Gene3D" id="3.90.640.10">
    <property type="entry name" value="Actin, Chain A, domain 4"/>
    <property type="match status" value="1"/>
</dbReference>
<dbReference type="InterPro" id="IPR043129">
    <property type="entry name" value="ATPase_NBD"/>
</dbReference>
<comment type="similarity">
    <text evidence="1">Belongs to the actin family.</text>
</comment>
<reference evidence="4 5" key="1">
    <citation type="submission" date="2015-01" db="EMBL/GenBank/DDBJ databases">
        <title>Genome of allotetraploid Gossypium barbadense reveals genomic plasticity and fiber elongation in cotton evolution.</title>
        <authorList>
            <person name="Chen X."/>
            <person name="Liu X."/>
            <person name="Zhao B."/>
            <person name="Zheng H."/>
            <person name="Hu Y."/>
            <person name="Lu G."/>
            <person name="Yang C."/>
            <person name="Chen J."/>
            <person name="Shan C."/>
            <person name="Zhang L."/>
            <person name="Zhou Y."/>
            <person name="Wang L."/>
            <person name="Guo W."/>
            <person name="Bai Y."/>
            <person name="Ruan J."/>
            <person name="Shangguan X."/>
            <person name="Mao Y."/>
            <person name="Jiang J."/>
            <person name="Zhu Y."/>
            <person name="Lei J."/>
            <person name="Kang H."/>
            <person name="Chen S."/>
            <person name="He X."/>
            <person name="Wang R."/>
            <person name="Wang Y."/>
            <person name="Chen J."/>
            <person name="Wang L."/>
            <person name="Yu S."/>
            <person name="Wang B."/>
            <person name="Wei J."/>
            <person name="Song S."/>
            <person name="Lu X."/>
            <person name="Gao Z."/>
            <person name="Gu W."/>
            <person name="Deng X."/>
            <person name="Ma D."/>
            <person name="Wang S."/>
            <person name="Liang W."/>
            <person name="Fang L."/>
            <person name="Cai C."/>
            <person name="Zhu X."/>
            <person name="Zhou B."/>
            <person name="Zhang Y."/>
            <person name="Chen Z."/>
            <person name="Xu S."/>
            <person name="Zhu R."/>
            <person name="Wang S."/>
            <person name="Zhang T."/>
            <person name="Zhao G."/>
        </authorList>
    </citation>
    <scope>NUCLEOTIDE SEQUENCE [LARGE SCALE GENOMIC DNA]</scope>
    <source>
        <strain evidence="5">cv. Xinhai21</strain>
        <tissue evidence="4">Leaf</tissue>
    </source>
</reference>
<dbReference type="SMART" id="SM00268">
    <property type="entry name" value="ACTIN"/>
    <property type="match status" value="1"/>
</dbReference>
<organism evidence="4 5">
    <name type="scientific">Gossypium barbadense</name>
    <name type="common">Sea Island cotton</name>
    <name type="synonym">Hibiscus barbadensis</name>
    <dbReference type="NCBI Taxonomy" id="3634"/>
    <lineage>
        <taxon>Eukaryota</taxon>
        <taxon>Viridiplantae</taxon>
        <taxon>Streptophyta</taxon>
        <taxon>Embryophyta</taxon>
        <taxon>Tracheophyta</taxon>
        <taxon>Spermatophyta</taxon>
        <taxon>Magnoliopsida</taxon>
        <taxon>eudicotyledons</taxon>
        <taxon>Gunneridae</taxon>
        <taxon>Pentapetalae</taxon>
        <taxon>rosids</taxon>
        <taxon>malvids</taxon>
        <taxon>Malvales</taxon>
        <taxon>Malvaceae</taxon>
        <taxon>Malvoideae</taxon>
        <taxon>Gossypium</taxon>
    </lineage>
</organism>
<sequence>MATLLRKVWESVSTRSSSTSHSPLQLTSSSATSSDSSLGPCFDSIPLDILLQILRLVGPKDAIKLGCVSRAWRSLVSDNLLWIYFLQYYEGHDDPWDSVFFAELNLRSGNPLQTFPSRTGELSFMRIYGQRAQVPGSVIIDGCSGYCKFGWSKYACPSGRSATFLEFGNIESPMYARLRHFFGTIYSRMQVKPSTQPIVLSIPICHYDASDSWASMVNIQVLTSAELISPDTDSAKASRRQLKDAIHTVLFDMNVPAVCAVNQATLALFAARRTSGIVVNIGFQVTSVVPILNGKVTRKVGVEVIGLGALKLTGYLKELMQQNNINFESLYTVRTLKENLCYVAADYKTELLKDTRASMEVPAVGWFTLSKERFQTGEILFQPRIGGVCAMGLHQAVALCMDHCHAAELTCDDTWFKTIVLSRGTACLPGLARAMGLHQAVALCMDHCHAAELTCDDTWFKTIVLSGGTACLPGLAERLEKELHETLSPSLANGLRVIPPPHGPDTAWFGAKFISNVSYLTISKNTT</sequence>
<dbReference type="InterPro" id="IPR036047">
    <property type="entry name" value="F-box-like_dom_sf"/>
</dbReference>
<dbReference type="Gene3D" id="3.30.420.40">
    <property type="match status" value="3"/>
</dbReference>
<dbReference type="InterPro" id="IPR004000">
    <property type="entry name" value="Actin"/>
</dbReference>
<feature type="region of interest" description="Disordered" evidence="2">
    <location>
        <begin position="16"/>
        <end position="37"/>
    </location>
</feature>
<dbReference type="EMBL" id="KZ670624">
    <property type="protein sequence ID" value="PPR82904.1"/>
    <property type="molecule type" value="Genomic_DNA"/>
</dbReference>
<dbReference type="Pfam" id="PF00022">
    <property type="entry name" value="Actin"/>
    <property type="match status" value="1"/>
</dbReference>
<dbReference type="Gene3D" id="1.20.1280.50">
    <property type="match status" value="1"/>
</dbReference>
<dbReference type="PROSITE" id="PS50181">
    <property type="entry name" value="FBOX"/>
    <property type="match status" value="1"/>
</dbReference>
<dbReference type="SMART" id="SM00256">
    <property type="entry name" value="FBOX"/>
    <property type="match status" value="1"/>
</dbReference>
<evidence type="ECO:0000313" key="4">
    <source>
        <dbReference type="EMBL" id="PPR82904.1"/>
    </source>
</evidence>
<dbReference type="InterPro" id="IPR001810">
    <property type="entry name" value="F-box_dom"/>
</dbReference>
<evidence type="ECO:0000259" key="3">
    <source>
        <dbReference type="PROSITE" id="PS50181"/>
    </source>
</evidence>
<proteinExistence type="inferred from homology"/>
<name>A0A2P5VVQ0_GOSBA</name>
<dbReference type="SUPFAM" id="SSF53067">
    <property type="entry name" value="Actin-like ATPase domain"/>
    <property type="match status" value="2"/>
</dbReference>
<dbReference type="Proteomes" id="UP000239757">
    <property type="component" value="Unassembled WGS sequence"/>
</dbReference>
<protein>
    <recommendedName>
        <fullName evidence="3">F-box domain-containing protein</fullName>
    </recommendedName>
</protein>
<dbReference type="PANTHER" id="PTHR11937">
    <property type="entry name" value="ACTIN"/>
    <property type="match status" value="1"/>
</dbReference>
<feature type="domain" description="F-box" evidence="3">
    <location>
        <begin position="39"/>
        <end position="85"/>
    </location>
</feature>
<gene>
    <name evidence="4" type="ORF">GOBAR_AA37806</name>
</gene>
<evidence type="ECO:0000256" key="2">
    <source>
        <dbReference type="SAM" id="MobiDB-lite"/>
    </source>
</evidence>
<dbReference type="OrthoDB" id="7340501at2759"/>